<accession>A0A285TC39</accession>
<dbReference type="PROSITE" id="PS51257">
    <property type="entry name" value="PROKAR_LIPOPROTEIN"/>
    <property type="match status" value="1"/>
</dbReference>
<evidence type="ECO:0000313" key="2">
    <source>
        <dbReference type="EMBL" id="SOC17209.1"/>
    </source>
</evidence>
<dbReference type="AlphaFoldDB" id="A0A285TC39"/>
<reference evidence="3" key="1">
    <citation type="submission" date="2017-08" db="EMBL/GenBank/DDBJ databases">
        <authorList>
            <person name="Varghese N."/>
            <person name="Submissions S."/>
        </authorList>
    </citation>
    <scope>NUCLEOTIDE SEQUENCE [LARGE SCALE GENOMIC DNA]</scope>
    <source>
        <strain evidence="3">JA276</strain>
    </source>
</reference>
<keyword evidence="3" id="KW-1185">Reference proteome</keyword>
<keyword evidence="1" id="KW-0732">Signal</keyword>
<evidence type="ECO:0000313" key="3">
    <source>
        <dbReference type="Proteomes" id="UP000219111"/>
    </source>
</evidence>
<dbReference type="OrthoDB" id="8393570at2"/>
<gene>
    <name evidence="2" type="ORF">SAMN05877831_11571</name>
</gene>
<feature type="signal peptide" evidence="1">
    <location>
        <begin position="1"/>
        <end position="20"/>
    </location>
</feature>
<organism evidence="2 3">
    <name type="scientific">Rhodobacter maris</name>
    <dbReference type="NCBI Taxonomy" id="446682"/>
    <lineage>
        <taxon>Bacteria</taxon>
        <taxon>Pseudomonadati</taxon>
        <taxon>Pseudomonadota</taxon>
        <taxon>Alphaproteobacteria</taxon>
        <taxon>Rhodobacterales</taxon>
        <taxon>Rhodobacter group</taxon>
        <taxon>Rhodobacter</taxon>
    </lineage>
</organism>
<dbReference type="EMBL" id="OBMT01000015">
    <property type="protein sequence ID" value="SOC17209.1"/>
    <property type="molecule type" value="Genomic_DNA"/>
</dbReference>
<protein>
    <submittedName>
        <fullName evidence="2">Uncharacterized protein</fullName>
    </submittedName>
</protein>
<name>A0A285TC39_9RHOB</name>
<dbReference type="RefSeq" id="WP_141399462.1">
    <property type="nucleotide sequence ID" value="NZ_OBMT01000015.1"/>
</dbReference>
<proteinExistence type="predicted"/>
<feature type="chain" id="PRO_5012018403" evidence="1">
    <location>
        <begin position="21"/>
        <end position="164"/>
    </location>
</feature>
<dbReference type="Proteomes" id="UP000219111">
    <property type="component" value="Unassembled WGS sequence"/>
</dbReference>
<sequence length="164" mass="17416">MIRAVYLLLAIVLGACPAAAQTGKPANVLLGCRSATGEDFLIELFRPTQFGPLHCVDGLMIVDMTPCAPDGGWGLSYPTGRASLREVTQMWAIAHRHDGGKFSATLGPDKFVATASFGEGLEADLSKGSYDMTLELDRTTGDGAYTSGALGTVAFHCEIRSRKF</sequence>
<evidence type="ECO:0000256" key="1">
    <source>
        <dbReference type="SAM" id="SignalP"/>
    </source>
</evidence>